<keyword evidence="2" id="KW-0106">Calcium</keyword>
<feature type="compositionally biased region" description="Polar residues" evidence="3">
    <location>
        <begin position="11"/>
        <end position="24"/>
    </location>
</feature>
<dbReference type="RefSeq" id="XP_066913668.1">
    <property type="nucleotide sequence ID" value="XM_067057567.1"/>
</dbReference>
<dbReference type="PANTHER" id="PTHR23248:SF9">
    <property type="entry name" value="PHOSPHOLIPID SCRAMBLASE"/>
    <property type="match status" value="1"/>
</dbReference>
<reference evidence="4" key="1">
    <citation type="submission" date="2021-01" db="UniProtKB">
        <authorList>
            <consortium name="EnsemblMetazoa"/>
        </authorList>
    </citation>
    <scope>IDENTIFICATION</scope>
</reference>
<dbReference type="GO" id="GO:0005886">
    <property type="term" value="C:plasma membrane"/>
    <property type="evidence" value="ECO:0007669"/>
    <property type="project" value="TreeGrafter"/>
</dbReference>
<protein>
    <recommendedName>
        <fullName evidence="2">Phospholipid scramblase</fullName>
    </recommendedName>
</protein>
<evidence type="ECO:0000256" key="2">
    <source>
        <dbReference type="RuleBase" id="RU363116"/>
    </source>
</evidence>
<keyword evidence="5" id="KW-1185">Reference proteome</keyword>
<comment type="cofactor">
    <cofactor evidence="2">
        <name>Ca(2+)</name>
        <dbReference type="ChEBI" id="CHEBI:29108"/>
    </cofactor>
</comment>
<dbReference type="Pfam" id="PF03803">
    <property type="entry name" value="Scramblase"/>
    <property type="match status" value="1"/>
</dbReference>
<evidence type="ECO:0000256" key="3">
    <source>
        <dbReference type="SAM" id="MobiDB-lite"/>
    </source>
</evidence>
<dbReference type="OrthoDB" id="191150at2759"/>
<dbReference type="InterPro" id="IPR005552">
    <property type="entry name" value="Scramblase"/>
</dbReference>
<dbReference type="PANTHER" id="PTHR23248">
    <property type="entry name" value="PHOSPHOLIPID SCRAMBLASE-RELATED"/>
    <property type="match status" value="1"/>
</dbReference>
<dbReference type="GeneID" id="136800952"/>
<evidence type="ECO:0000256" key="1">
    <source>
        <dbReference type="ARBA" id="ARBA00005350"/>
    </source>
</evidence>
<sequence length="276" mass="31303">MAEPEKVPPVSYQQPGAQPHYQPTAQYQQPVAGGPPGQPQFGAAAGMQWMPPVQQAPVGCPRGLEYLTQLDQLIVKQQIELLEVFTGWETNNKYRILNSVGQDVYFAVEDNDCCNRQCCGPARSFNMKVLDNYQQEIISLWRPLKCQACCCWCCLQEMEIRSGGEICGYVEQKWSLWDYKFDLMDAQRNTVLKIRGPCCVIPCCVDVNFQLLALDETTQVGEIIRQFTGCGQECWTDASNFSITFPMDLDVKMKAVVFGATMLLDFMFFEHQNNNN</sequence>
<proteinExistence type="inferred from homology"/>
<comment type="similarity">
    <text evidence="1 2">Belongs to the phospholipid scramblase family.</text>
</comment>
<dbReference type="EnsemblMetazoa" id="CLYHEMT022192.1">
    <property type="protein sequence ID" value="CLYHEMP022192.1"/>
    <property type="gene ID" value="CLYHEMG022192"/>
</dbReference>
<feature type="region of interest" description="Disordered" evidence="3">
    <location>
        <begin position="1"/>
        <end position="39"/>
    </location>
</feature>
<dbReference type="Proteomes" id="UP000594262">
    <property type="component" value="Unplaced"/>
</dbReference>
<evidence type="ECO:0000313" key="5">
    <source>
        <dbReference type="Proteomes" id="UP000594262"/>
    </source>
</evidence>
<dbReference type="AlphaFoldDB" id="A0A7M5XFM6"/>
<keyword evidence="2" id="KW-0564">Palmitate</keyword>
<organism evidence="4 5">
    <name type="scientific">Clytia hemisphaerica</name>
    <dbReference type="NCBI Taxonomy" id="252671"/>
    <lineage>
        <taxon>Eukaryota</taxon>
        <taxon>Metazoa</taxon>
        <taxon>Cnidaria</taxon>
        <taxon>Hydrozoa</taxon>
        <taxon>Hydroidolina</taxon>
        <taxon>Leptothecata</taxon>
        <taxon>Obeliida</taxon>
        <taxon>Clytiidae</taxon>
        <taxon>Clytia</taxon>
    </lineage>
</organism>
<accession>A0A7M5XFM6</accession>
<dbReference type="GO" id="GO:0017128">
    <property type="term" value="F:phospholipid scramblase activity"/>
    <property type="evidence" value="ECO:0007669"/>
    <property type="project" value="InterPro"/>
</dbReference>
<name>A0A7M5XFM6_9CNID</name>
<keyword evidence="2" id="KW-0449">Lipoprotein</keyword>
<evidence type="ECO:0000313" key="4">
    <source>
        <dbReference type="EnsemblMetazoa" id="CLYHEMP022192.1"/>
    </source>
</evidence>
<comment type="function">
    <text evidence="2">May mediate accelerated ATP-independent bidirectional transbilayer migration of phospholipids upon binding calcium ions that results in a loss of phospholipid asymmetry in the plasma membrane.</text>
</comment>